<feature type="domain" description="FYVE-type" evidence="8">
    <location>
        <begin position="15"/>
        <end position="81"/>
    </location>
</feature>
<name>A0A8S1LQ15_9CILI</name>
<keyword evidence="4 6" id="KW-0067">ATP-binding</keyword>
<evidence type="ECO:0000313" key="11">
    <source>
        <dbReference type="Proteomes" id="UP000692954"/>
    </source>
</evidence>
<keyword evidence="1" id="KW-0479">Metal-binding</keyword>
<dbReference type="OrthoDB" id="313590at2759"/>
<keyword evidence="6" id="KW-0547">Nucleotide-binding</keyword>
<keyword evidence="11" id="KW-1185">Reference proteome</keyword>
<dbReference type="PANTHER" id="PTHR45748">
    <property type="entry name" value="1-PHOSPHATIDYLINOSITOL 3-PHOSPHATE 5-KINASE-RELATED"/>
    <property type="match status" value="1"/>
</dbReference>
<proteinExistence type="predicted"/>
<gene>
    <name evidence="10" type="ORF">PSON_ATCC_30995.1.T0230057</name>
</gene>
<dbReference type="EMBL" id="CAJJDN010000023">
    <property type="protein sequence ID" value="CAD8067473.1"/>
    <property type="molecule type" value="Genomic_DNA"/>
</dbReference>
<dbReference type="InterPro" id="IPR002423">
    <property type="entry name" value="Cpn60/GroEL/TCP-1"/>
</dbReference>
<dbReference type="PROSITE" id="PS50178">
    <property type="entry name" value="ZF_FYVE"/>
    <property type="match status" value="1"/>
</dbReference>
<dbReference type="GO" id="GO:0046854">
    <property type="term" value="P:phosphatidylinositol phosphate biosynthetic process"/>
    <property type="evidence" value="ECO:0007669"/>
    <property type="project" value="TreeGrafter"/>
</dbReference>
<keyword evidence="6" id="KW-0808">Transferase</keyword>
<dbReference type="PROSITE" id="PS51455">
    <property type="entry name" value="PIPK"/>
    <property type="match status" value="1"/>
</dbReference>
<dbReference type="InterPro" id="IPR002498">
    <property type="entry name" value="PInositol-4-P-4/5-kinase_core"/>
</dbReference>
<dbReference type="GO" id="GO:0010008">
    <property type="term" value="C:endosome membrane"/>
    <property type="evidence" value="ECO:0007669"/>
    <property type="project" value="TreeGrafter"/>
</dbReference>
<dbReference type="PANTHER" id="PTHR45748:SF7">
    <property type="entry name" value="1-PHOSPHATIDYLINOSITOL 3-PHOSPHATE 5-KINASE-RELATED"/>
    <property type="match status" value="1"/>
</dbReference>
<dbReference type="GO" id="GO:0008270">
    <property type="term" value="F:zinc ion binding"/>
    <property type="evidence" value="ECO:0007669"/>
    <property type="project" value="UniProtKB-KW"/>
</dbReference>
<dbReference type="Pfam" id="PF01504">
    <property type="entry name" value="PIP5K"/>
    <property type="match status" value="1"/>
</dbReference>
<organism evidence="10 11">
    <name type="scientific">Paramecium sonneborni</name>
    <dbReference type="NCBI Taxonomy" id="65129"/>
    <lineage>
        <taxon>Eukaryota</taxon>
        <taxon>Sar</taxon>
        <taxon>Alveolata</taxon>
        <taxon>Ciliophora</taxon>
        <taxon>Intramacronucleata</taxon>
        <taxon>Oligohymenophorea</taxon>
        <taxon>Peniculida</taxon>
        <taxon>Parameciidae</taxon>
        <taxon>Paramecium</taxon>
    </lineage>
</organism>
<dbReference type="GO" id="GO:0005524">
    <property type="term" value="F:ATP binding"/>
    <property type="evidence" value="ECO:0007669"/>
    <property type="project" value="UniProtKB-UniRule"/>
</dbReference>
<dbReference type="InterPro" id="IPR044769">
    <property type="entry name" value="PIKfyve_PIPKc"/>
</dbReference>
<dbReference type="CDD" id="cd17300">
    <property type="entry name" value="PIPKc_PIKfyve"/>
    <property type="match status" value="1"/>
</dbReference>
<evidence type="ECO:0000256" key="6">
    <source>
        <dbReference type="PROSITE-ProRule" id="PRU00781"/>
    </source>
</evidence>
<evidence type="ECO:0000259" key="8">
    <source>
        <dbReference type="PROSITE" id="PS50178"/>
    </source>
</evidence>
<evidence type="ECO:0000259" key="9">
    <source>
        <dbReference type="PROSITE" id="PS51455"/>
    </source>
</evidence>
<evidence type="ECO:0000256" key="3">
    <source>
        <dbReference type="ARBA" id="ARBA00022833"/>
    </source>
</evidence>
<keyword evidence="3" id="KW-0862">Zinc</keyword>
<dbReference type="Pfam" id="PF01363">
    <property type="entry name" value="FYVE"/>
    <property type="match status" value="1"/>
</dbReference>
<dbReference type="InterPro" id="IPR017455">
    <property type="entry name" value="Znf_FYVE-rel"/>
</dbReference>
<dbReference type="SMART" id="SM00064">
    <property type="entry name" value="FYVE"/>
    <property type="match status" value="1"/>
</dbReference>
<evidence type="ECO:0000256" key="4">
    <source>
        <dbReference type="ARBA" id="ARBA00022840"/>
    </source>
</evidence>
<dbReference type="Pfam" id="PF00118">
    <property type="entry name" value="Cpn60_TCP1"/>
    <property type="match status" value="1"/>
</dbReference>
<dbReference type="Proteomes" id="UP000692954">
    <property type="component" value="Unassembled WGS sequence"/>
</dbReference>
<keyword evidence="6" id="KW-0418">Kinase</keyword>
<reference evidence="10" key="1">
    <citation type="submission" date="2021-01" db="EMBL/GenBank/DDBJ databases">
        <authorList>
            <consortium name="Genoscope - CEA"/>
            <person name="William W."/>
        </authorList>
    </citation>
    <scope>NUCLEOTIDE SEQUENCE</scope>
</reference>
<accession>A0A8S1LQ15</accession>
<evidence type="ECO:0000256" key="1">
    <source>
        <dbReference type="ARBA" id="ARBA00022723"/>
    </source>
</evidence>
<evidence type="ECO:0000313" key="10">
    <source>
        <dbReference type="EMBL" id="CAD8067473.1"/>
    </source>
</evidence>
<keyword evidence="2 5" id="KW-0863">Zinc-finger</keyword>
<dbReference type="GO" id="GO:0000285">
    <property type="term" value="F:1-phosphatidylinositol-3-phosphate 5-kinase activity"/>
    <property type="evidence" value="ECO:0007669"/>
    <property type="project" value="InterPro"/>
</dbReference>
<comment type="caution">
    <text evidence="10">The sequence shown here is derived from an EMBL/GenBank/DDBJ whole genome shotgun (WGS) entry which is preliminary data.</text>
</comment>
<feature type="region of interest" description="Disordered" evidence="7">
    <location>
        <begin position="907"/>
        <end position="976"/>
    </location>
</feature>
<evidence type="ECO:0000256" key="7">
    <source>
        <dbReference type="SAM" id="MobiDB-lite"/>
    </source>
</evidence>
<evidence type="ECO:0000256" key="2">
    <source>
        <dbReference type="ARBA" id="ARBA00022771"/>
    </source>
</evidence>
<dbReference type="SMART" id="SM00330">
    <property type="entry name" value="PIPKc"/>
    <property type="match status" value="1"/>
</dbReference>
<evidence type="ECO:0008006" key="12">
    <source>
        <dbReference type="Google" id="ProtNLM"/>
    </source>
</evidence>
<dbReference type="InterPro" id="IPR000306">
    <property type="entry name" value="Znf_FYVE"/>
</dbReference>
<protein>
    <recommendedName>
        <fullName evidence="12">1-phosphatidylinositol-3-phosphate 5-kinase</fullName>
    </recommendedName>
</protein>
<sequence length="1385" mass="161674">MKNQQFLYTKKWVQDKEAKNCKICQTPFKAIFRRKHHCRNCGDVFCDSCSNFFMDKTNFKNFQDIKKNKVRLCQHCYFDINKKLRENGELIENKNDIGLIDQQQVRRHSKSFNVLNEKLPESAKEASSPATLQLVPQTINDQKPLLVVQKLQIPENITIGDDIDQKQKKLEEQMIKKIEEFVERRTIVYGINENWQGVMCKFITNSIEDVKYHQIDNQLKMKNKVSCIKIKIIPFINYSATRYLRGVTIRKNIVHKRMKTHHKKPSFLLLSGSLDLDIQNFDNVVKNQSKYIQQALEQIEMLNPNIILVEKSINNILLNELVKKDITVSIQCKSTQLKKIEQAVQGRIQKAIDVFKKRCDKDCIGKADTASYVCCDPETIKQNFSLYNQLDDKDKQLLEVHLEKKKNRDQTLLFIHTPQSNNSFQITLSGPKINELINVKQCFQELFCICFQMSLEFEMILLDYKIKQDLELKYKSNDDELSPMITCGEISDFSVQLMTDYENSAIKICKLRYHPAIISKIHDIQKKNNDENLENYIQENIKNINNKKIPYFCQLCDCQKEIVSFYGNSGQNQEDVSLGKYISDKANIQESKCGNCQTKKINHVSIRYGPGAFVRCVVEKKKQQNLQVKASTNLSKELKKASSFLQLQSLNEETLTQSDNSQVETEFRQLQQIDLNIVTYIKCANSNCDKQLTKTYKLEKNHLEFSFYKLIQYLIKNTLRLKKINKKDWLLFEGEIKEQGDKLDGCNHSLTERVFECDEYQIKLFTNLFDIYQIKNFQFDCQEVKQHIEKSDKDELDKRKDMLLCFLQKLLQLIQYSEKSVRSSYMTTSTQISLVSPEGKNSNPAQETSSSLISNFIEKLSQTLTLDFIQLEQESMQLYQRLYQLEVAEQMRINRIRNESDYSRSKTSMFSLVSSESGPSMKHSIRKTQKEHSTLIQPQTNNNENQYPVQHYSPIQFTQSPESPTQENLNQSEEQSEIGFEKTIDNDQNFCKYLLEKWPRLAINSDQSNLQIKSFYEYIPIYNQNDIGLIAAAFNHPKYYDLYENKYKFVEFLDKIENTSSLKEVEIESAIILKEQSKLAIPEEFQIKLAKNIPYFKKASSNNLQEIEEEEQSMNQTLAESPRKPSKSISVQLFYPKQFECIRILNGIKIKQLIKSITSCSNWNSAGGKSGSTFFKSADNLFIFKAVKESEFNMFESFAPKYFEHIYSSIFAQKPSVLNKIYGMFTVKNSKATSYFIAMENLFWGLEGELTVYDLKGSKAKRWNRKNLKTLLDTNYIIDRNGEPLPIQEQDYLFLEKALESDSQFLLDVAVVDYSLLLIIDKQNHQIKLSIIDYLQCYDFMKKMETKLKTAINLGTDPTIINPAEYKQRFIDAMKKYFMGIYSSL</sequence>
<evidence type="ECO:0000256" key="5">
    <source>
        <dbReference type="PROSITE-ProRule" id="PRU00091"/>
    </source>
</evidence>
<feature type="compositionally biased region" description="Polar residues" evidence="7">
    <location>
        <begin position="907"/>
        <end position="918"/>
    </location>
</feature>
<feature type="compositionally biased region" description="Polar residues" evidence="7">
    <location>
        <begin position="934"/>
        <end position="965"/>
    </location>
</feature>
<feature type="domain" description="PIPK" evidence="9">
    <location>
        <begin position="1069"/>
        <end position="1378"/>
    </location>
</feature>